<dbReference type="InterPro" id="IPR051581">
    <property type="entry name" value="Ca-bind"/>
</dbReference>
<dbReference type="PANTHER" id="PTHR34524:SF8">
    <property type="entry name" value="EF-HAND DOMAIN-CONTAINING PROTEIN"/>
    <property type="match status" value="1"/>
</dbReference>
<evidence type="ECO:0000259" key="5">
    <source>
        <dbReference type="PROSITE" id="PS50222"/>
    </source>
</evidence>
<evidence type="ECO:0000256" key="3">
    <source>
        <dbReference type="ARBA" id="ARBA00022837"/>
    </source>
</evidence>
<dbReference type="PANTHER" id="PTHR34524">
    <property type="entry name" value="CALCYPHOSIN"/>
    <property type="match status" value="1"/>
</dbReference>
<evidence type="ECO:0000256" key="4">
    <source>
        <dbReference type="SAM" id="MobiDB-lite"/>
    </source>
</evidence>
<dbReference type="EMBL" id="JAECZO010000076">
    <property type="protein sequence ID" value="KAK7196437.1"/>
    <property type="molecule type" value="Genomic_DNA"/>
</dbReference>
<gene>
    <name evidence="6" type="ORF">NESM_000581100</name>
</gene>
<comment type="caution">
    <text evidence="6">The sequence shown here is derived from an EMBL/GenBank/DDBJ whole genome shotgun (WGS) entry which is preliminary data.</text>
</comment>
<name>A0AAW0ET52_9TRYP</name>
<feature type="domain" description="EF-hand" evidence="5">
    <location>
        <begin position="67"/>
        <end position="102"/>
    </location>
</feature>
<dbReference type="Proteomes" id="UP001430356">
    <property type="component" value="Unassembled WGS sequence"/>
</dbReference>
<feature type="region of interest" description="Disordered" evidence="4">
    <location>
        <begin position="205"/>
        <end position="226"/>
    </location>
</feature>
<accession>A0AAW0ET52</accession>
<keyword evidence="2" id="KW-0677">Repeat</keyword>
<dbReference type="AlphaFoldDB" id="A0AAW0ET52"/>
<dbReference type="PROSITE" id="PS50222">
    <property type="entry name" value="EF_HAND_2"/>
    <property type="match status" value="1"/>
</dbReference>
<dbReference type="GO" id="GO:0005509">
    <property type="term" value="F:calcium ion binding"/>
    <property type="evidence" value="ECO:0007669"/>
    <property type="project" value="InterPro"/>
</dbReference>
<keyword evidence="7" id="KW-1185">Reference proteome</keyword>
<reference evidence="6 7" key="1">
    <citation type="journal article" date="2021" name="MBio">
        <title>A New Model Trypanosomatid, Novymonas esmeraldas: Genomic Perception of Its 'Candidatus Pandoraea novymonadis' Endosymbiont.</title>
        <authorList>
            <person name="Zakharova A."/>
            <person name="Saura A."/>
            <person name="Butenko A."/>
            <person name="Podesvova L."/>
            <person name="Warmusova S."/>
            <person name="Kostygov A.Y."/>
            <person name="Nenarokova A."/>
            <person name="Lukes J."/>
            <person name="Opperdoes F.R."/>
            <person name="Yurchenko V."/>
        </authorList>
    </citation>
    <scope>NUCLEOTIDE SEQUENCE [LARGE SCALE GENOMIC DNA]</scope>
    <source>
        <strain evidence="6 7">E262AT.01</strain>
    </source>
</reference>
<dbReference type="InterPro" id="IPR002048">
    <property type="entry name" value="EF_hand_dom"/>
</dbReference>
<organism evidence="6 7">
    <name type="scientific">Novymonas esmeraldas</name>
    <dbReference type="NCBI Taxonomy" id="1808958"/>
    <lineage>
        <taxon>Eukaryota</taxon>
        <taxon>Discoba</taxon>
        <taxon>Euglenozoa</taxon>
        <taxon>Kinetoplastea</taxon>
        <taxon>Metakinetoplastina</taxon>
        <taxon>Trypanosomatida</taxon>
        <taxon>Trypanosomatidae</taxon>
        <taxon>Novymonas</taxon>
    </lineage>
</organism>
<evidence type="ECO:0000256" key="1">
    <source>
        <dbReference type="ARBA" id="ARBA00022723"/>
    </source>
</evidence>
<evidence type="ECO:0000313" key="7">
    <source>
        <dbReference type="Proteomes" id="UP001430356"/>
    </source>
</evidence>
<evidence type="ECO:0000256" key="2">
    <source>
        <dbReference type="ARBA" id="ARBA00022737"/>
    </source>
</evidence>
<proteinExistence type="predicted"/>
<keyword evidence="3" id="KW-0106">Calcium</keyword>
<sequence length="373" mass="40029">MATLTNNNIREDAIFKRRVKDVLLCHGGTGGLVNVLLDFNARAAAAADVGLSYAKFLRFLEDHEVTLTPFEAAYLCRAFDDDGTGVISANTFVRHLTGLNTRRLIAVQQAWQLLEQRDGAIGDVARELLLSTYGSVAAERVQRAAATSSGGVADGAAHDAVASASSTPPVGGALAATFGGADGTQTHLKEAYLASMMGRHQAAWRAGADADSGDDGHHHHHHDGAGDGAAAAVMDVAAAERVSYSAFLAFYAGVSRDIGQDETFVTHVLQSWAADDVTRPTLDETARTWGPDGDPLALDGPRYVKDALHMELGRSTKSYNYTHMQRVHPYVEPLPPLHRPTIMTTTVRRTYVPYDAAGQTLANPLQTRRGQQR</sequence>
<evidence type="ECO:0000313" key="6">
    <source>
        <dbReference type="EMBL" id="KAK7196437.1"/>
    </source>
</evidence>
<protein>
    <recommendedName>
        <fullName evidence="5">EF-hand domain-containing protein</fullName>
    </recommendedName>
</protein>
<keyword evidence="1" id="KW-0479">Metal-binding</keyword>